<dbReference type="PANTHER" id="PTHR33048:SF42">
    <property type="entry name" value="INTEGRAL MEMBRANE PROTEIN"/>
    <property type="match status" value="1"/>
</dbReference>
<evidence type="ECO:0000256" key="2">
    <source>
        <dbReference type="ARBA" id="ARBA00022692"/>
    </source>
</evidence>
<comment type="similarity">
    <text evidence="5">Belongs to the SAT4 family.</text>
</comment>
<evidence type="ECO:0000256" key="6">
    <source>
        <dbReference type="SAM" id="MobiDB-lite"/>
    </source>
</evidence>
<keyword evidence="2 7" id="KW-0812">Transmembrane</keyword>
<dbReference type="InterPro" id="IPR052337">
    <property type="entry name" value="SAT4-like"/>
</dbReference>
<dbReference type="PANTHER" id="PTHR33048">
    <property type="entry name" value="PTH11-LIKE INTEGRAL MEMBRANE PROTEIN (AFU_ORTHOLOGUE AFUA_5G11245)"/>
    <property type="match status" value="1"/>
</dbReference>
<reference evidence="9 10" key="1">
    <citation type="journal article" date="2014" name="PLoS ONE">
        <title>De novo Genome Assembly of the Fungal Plant Pathogen Pyrenophora semeniperda.</title>
        <authorList>
            <person name="Soliai M.M."/>
            <person name="Meyer S.E."/>
            <person name="Udall J.A."/>
            <person name="Elzinga D.E."/>
            <person name="Hermansen R.A."/>
            <person name="Bodily P.M."/>
            <person name="Hart A.A."/>
            <person name="Coleman C.E."/>
        </authorList>
    </citation>
    <scope>NUCLEOTIDE SEQUENCE [LARGE SCALE GENOMIC DNA]</scope>
    <source>
        <strain evidence="9 10">CCB06</strain>
        <tissue evidence="9">Mycelium</tissue>
    </source>
</reference>
<evidence type="ECO:0000256" key="3">
    <source>
        <dbReference type="ARBA" id="ARBA00022989"/>
    </source>
</evidence>
<comment type="subcellular location">
    <subcellularLocation>
        <location evidence="1">Membrane</location>
        <topology evidence="1">Multi-pass membrane protein</topology>
    </subcellularLocation>
</comment>
<keyword evidence="3 7" id="KW-1133">Transmembrane helix</keyword>
<feature type="compositionally biased region" description="Low complexity" evidence="6">
    <location>
        <begin position="291"/>
        <end position="301"/>
    </location>
</feature>
<dbReference type="OrthoDB" id="5417887at2759"/>
<dbReference type="AlphaFoldDB" id="A0A3M7M938"/>
<feature type="transmembrane region" description="Helical" evidence="7">
    <location>
        <begin position="164"/>
        <end position="189"/>
    </location>
</feature>
<feature type="region of interest" description="Disordered" evidence="6">
    <location>
        <begin position="271"/>
        <end position="325"/>
    </location>
</feature>
<feature type="region of interest" description="Disordered" evidence="6">
    <location>
        <begin position="362"/>
        <end position="388"/>
    </location>
</feature>
<dbReference type="GO" id="GO:0016020">
    <property type="term" value="C:membrane"/>
    <property type="evidence" value="ECO:0007669"/>
    <property type="project" value="UniProtKB-SubCell"/>
</dbReference>
<evidence type="ECO:0000256" key="5">
    <source>
        <dbReference type="ARBA" id="ARBA00038359"/>
    </source>
</evidence>
<feature type="compositionally biased region" description="Basic and acidic residues" evidence="6">
    <location>
        <begin position="379"/>
        <end position="388"/>
    </location>
</feature>
<dbReference type="Proteomes" id="UP000265663">
    <property type="component" value="Unassembled WGS sequence"/>
</dbReference>
<keyword evidence="4 7" id="KW-0472">Membrane</keyword>
<feature type="domain" description="Rhodopsin" evidence="8">
    <location>
        <begin position="28"/>
        <end position="264"/>
    </location>
</feature>
<dbReference type="EMBL" id="KE747825">
    <property type="protein sequence ID" value="RMZ70958.1"/>
    <property type="molecule type" value="Genomic_DNA"/>
</dbReference>
<dbReference type="Pfam" id="PF20684">
    <property type="entry name" value="Fung_rhodopsin"/>
    <property type="match status" value="1"/>
</dbReference>
<accession>A0A3M7M938</accession>
<evidence type="ECO:0000313" key="10">
    <source>
        <dbReference type="Proteomes" id="UP000265663"/>
    </source>
</evidence>
<feature type="transmembrane region" description="Helical" evidence="7">
    <location>
        <begin position="201"/>
        <end position="227"/>
    </location>
</feature>
<evidence type="ECO:0000256" key="4">
    <source>
        <dbReference type="ARBA" id="ARBA00023136"/>
    </source>
</evidence>
<protein>
    <submittedName>
        <fullName evidence="9">Integral membrane</fullName>
    </submittedName>
</protein>
<feature type="compositionally biased region" description="Polar residues" evidence="6">
    <location>
        <begin position="277"/>
        <end position="290"/>
    </location>
</feature>
<organism evidence="9 10">
    <name type="scientific">Pyrenophora seminiperda CCB06</name>
    <dbReference type="NCBI Taxonomy" id="1302712"/>
    <lineage>
        <taxon>Eukaryota</taxon>
        <taxon>Fungi</taxon>
        <taxon>Dikarya</taxon>
        <taxon>Ascomycota</taxon>
        <taxon>Pezizomycotina</taxon>
        <taxon>Dothideomycetes</taxon>
        <taxon>Pleosporomycetidae</taxon>
        <taxon>Pleosporales</taxon>
        <taxon>Pleosporineae</taxon>
        <taxon>Pleosporaceae</taxon>
        <taxon>Pyrenophora</taxon>
    </lineage>
</organism>
<gene>
    <name evidence="9" type="ORF">GMOD_00008627</name>
</gene>
<feature type="transmembrane region" description="Helical" evidence="7">
    <location>
        <begin position="45"/>
        <end position="68"/>
    </location>
</feature>
<evidence type="ECO:0000256" key="7">
    <source>
        <dbReference type="SAM" id="Phobius"/>
    </source>
</evidence>
<feature type="transmembrane region" description="Helical" evidence="7">
    <location>
        <begin position="7"/>
        <end position="25"/>
    </location>
</feature>
<keyword evidence="10" id="KW-1185">Reference proteome</keyword>
<dbReference type="InterPro" id="IPR049326">
    <property type="entry name" value="Rhodopsin_dom_fungi"/>
</dbReference>
<proteinExistence type="inferred from homology"/>
<feature type="transmembrane region" description="Helical" evidence="7">
    <location>
        <begin position="80"/>
        <end position="100"/>
    </location>
</feature>
<name>A0A3M7M938_9PLEO</name>
<feature type="transmembrane region" description="Helical" evidence="7">
    <location>
        <begin position="239"/>
        <end position="263"/>
    </location>
</feature>
<evidence type="ECO:0000313" key="9">
    <source>
        <dbReference type="EMBL" id="RMZ70958.1"/>
    </source>
</evidence>
<evidence type="ECO:0000259" key="8">
    <source>
        <dbReference type="Pfam" id="PF20684"/>
    </source>
</evidence>
<evidence type="ECO:0000256" key="1">
    <source>
        <dbReference type="ARBA" id="ARBA00004141"/>
    </source>
</evidence>
<feature type="transmembrane region" description="Helical" evidence="7">
    <location>
        <begin position="120"/>
        <end position="143"/>
    </location>
</feature>
<sequence>MAVPDNGPVIVGVTWMLTILAGGFLGTRVYAKISRKQGLWWDDHILIVSFVLLLAECIITHAGQVLGFGKHIADIDPANLVTIALGSSIAASISCFASTFSKISFGVTLLRLTTGYVRAFVWFCIGTLFLIMLPSAMSMWFACQPVAKAWNSSIPGTCMDAGRAVYYGIFNAAWCAAADFALALLPWYLIWGLSLRLSEKIGVGIAMSMGILSGVCAIVKGIYVIQLRSQDFSFNGKELTIWTAVETATAIIAASIPVLRVFFKETISSYHHRSHSPDNTNGSIPLSQRNASQHSASAHASTGKTKDSRWTIMEDGEDGSSQRGILDEEMGRGMGMGTWGSPDRGDGMGIGIAQTSTVTVTIEGDSDGRGRGVGGLAPPRRERSFFHE</sequence>